<dbReference type="Proteomes" id="UP001420932">
    <property type="component" value="Unassembled WGS sequence"/>
</dbReference>
<dbReference type="SMART" id="SM00239">
    <property type="entry name" value="C2"/>
    <property type="match status" value="1"/>
</dbReference>
<feature type="compositionally biased region" description="Low complexity" evidence="1">
    <location>
        <begin position="252"/>
        <end position="286"/>
    </location>
</feature>
<dbReference type="Gene3D" id="2.60.40.150">
    <property type="entry name" value="C2 domain"/>
    <property type="match status" value="1"/>
</dbReference>
<organism evidence="3 4">
    <name type="scientific">Stephania yunnanensis</name>
    <dbReference type="NCBI Taxonomy" id="152371"/>
    <lineage>
        <taxon>Eukaryota</taxon>
        <taxon>Viridiplantae</taxon>
        <taxon>Streptophyta</taxon>
        <taxon>Embryophyta</taxon>
        <taxon>Tracheophyta</taxon>
        <taxon>Spermatophyta</taxon>
        <taxon>Magnoliopsida</taxon>
        <taxon>Ranunculales</taxon>
        <taxon>Menispermaceae</taxon>
        <taxon>Menispermoideae</taxon>
        <taxon>Cissampelideae</taxon>
        <taxon>Stephania</taxon>
    </lineage>
</organism>
<dbReference type="PROSITE" id="PS50004">
    <property type="entry name" value="C2"/>
    <property type="match status" value="1"/>
</dbReference>
<feature type="compositionally biased region" description="Polar residues" evidence="1">
    <location>
        <begin position="318"/>
        <end position="330"/>
    </location>
</feature>
<gene>
    <name evidence="3" type="ORF">Syun_001871</name>
</gene>
<dbReference type="CDD" id="cd00030">
    <property type="entry name" value="C2"/>
    <property type="match status" value="1"/>
</dbReference>
<sequence>MDSFNETSGFCYDPNPDNNGEGGFSGLLEIYVSHARNIHNICIYDNQDVYAKFSLTYNPDETISTRIVNGGGKNPQFNENLKLKITQLDAVLKCEIWMLSRARNYLDDQLLGFTLVPMSLVAGKGKVTQDFTLSSTDLFHSPAGTVELSLFLNTSVPVNFSYKASDSVSKSSIASEVVLLDRGRSDVVLDPVEYGRIEFPDMNVARENQQMVSEYFHVADRIPTMAPILCGHATFLNLSSTSQRQSIDDFDMNLNSSSMDNNSGGSVSPNGSTQNSGFFSSTTTSLSEDRNSIDSTGKKSHGSTSQSASSHVALTAAGANQTIGGSPDTPTSKKESGIRSEKDEHFSSNEGERGKGIDSGSSEFGQVFAAPLGNINLEAEQTAMQQQIVDMYMRSMQQFTESLAKMKLPMDLDKPENHDPHGDVIQQHNKKTQMDKKKDGSRLFYGSRAFF</sequence>
<dbReference type="PANTHER" id="PTHR31208:SF3">
    <property type="entry name" value="OS01G0953500 PROTEIN"/>
    <property type="match status" value="1"/>
</dbReference>
<dbReference type="EMBL" id="JBBNAF010000001">
    <property type="protein sequence ID" value="KAK9169731.1"/>
    <property type="molecule type" value="Genomic_DNA"/>
</dbReference>
<reference evidence="3 4" key="1">
    <citation type="submission" date="2024-01" db="EMBL/GenBank/DDBJ databases">
        <title>Genome assemblies of Stephania.</title>
        <authorList>
            <person name="Yang L."/>
        </authorList>
    </citation>
    <scope>NUCLEOTIDE SEQUENCE [LARGE SCALE GENOMIC DNA]</scope>
    <source>
        <strain evidence="3">YNDBR</strain>
        <tissue evidence="3">Leaf</tissue>
    </source>
</reference>
<dbReference type="PANTHER" id="PTHR31208">
    <property type="entry name" value="EXPRESSED PROTEIN"/>
    <property type="match status" value="1"/>
</dbReference>
<comment type="caution">
    <text evidence="3">The sequence shown here is derived from an EMBL/GenBank/DDBJ whole genome shotgun (WGS) entry which is preliminary data.</text>
</comment>
<dbReference type="Pfam" id="PF00168">
    <property type="entry name" value="C2"/>
    <property type="match status" value="1"/>
</dbReference>
<dbReference type="InterPro" id="IPR000008">
    <property type="entry name" value="C2_dom"/>
</dbReference>
<protein>
    <recommendedName>
        <fullName evidence="2">C2 domain-containing protein</fullName>
    </recommendedName>
</protein>
<evidence type="ECO:0000259" key="2">
    <source>
        <dbReference type="PROSITE" id="PS50004"/>
    </source>
</evidence>
<dbReference type="AlphaFoldDB" id="A0AAP0LER8"/>
<dbReference type="SUPFAM" id="SSF49562">
    <property type="entry name" value="C2 domain (Calcium/lipid-binding domain, CaLB)"/>
    <property type="match status" value="1"/>
</dbReference>
<feature type="domain" description="C2" evidence="2">
    <location>
        <begin position="4"/>
        <end position="131"/>
    </location>
</feature>
<keyword evidence="4" id="KW-1185">Reference proteome</keyword>
<dbReference type="InterPro" id="IPR035892">
    <property type="entry name" value="C2_domain_sf"/>
</dbReference>
<accession>A0AAP0LER8</accession>
<evidence type="ECO:0000313" key="3">
    <source>
        <dbReference type="EMBL" id="KAK9169731.1"/>
    </source>
</evidence>
<name>A0AAP0LER8_9MAGN</name>
<evidence type="ECO:0000256" key="1">
    <source>
        <dbReference type="SAM" id="MobiDB-lite"/>
    </source>
</evidence>
<proteinExistence type="predicted"/>
<feature type="region of interest" description="Disordered" evidence="1">
    <location>
        <begin position="250"/>
        <end position="362"/>
    </location>
</feature>
<evidence type="ECO:0000313" key="4">
    <source>
        <dbReference type="Proteomes" id="UP001420932"/>
    </source>
</evidence>
<feature type="compositionally biased region" description="Basic and acidic residues" evidence="1">
    <location>
        <begin position="331"/>
        <end position="356"/>
    </location>
</feature>